<sequence length="338" mass="37460">MCYAVSTGPDPLGTYYRYAFERTLFPDYPRPAVWTDGYYVPTSTGDDVIQKHICIVDRAKMLLGQPATEQCIIIDGANFLNNADIDGQKAPPVGTPNIMMAAGGTQLKNVFDDDGIYYWKVHVDWNNPAKTKADGPVKIKVAPYHYLCNGQLSSCVPQPNTERRLDVQGDKIMQRLVYRKVGRHESIVAAHSVATSAGGGGVRWYEFRLNNKGNPELYQQGTYAPEGFYRWMPSIAMDKKGDIGVGYSFGGLPNFPGLRFAARPAGDPKGRLTLHESVLALGEASQTNTLRWEDYTTTAIDPSDDCTFWYVGDYLKAGDTSYRTRIGAFRLPNCKGGH</sequence>
<reference evidence="2" key="1">
    <citation type="submission" date="2018-02" db="EMBL/GenBank/DDBJ databases">
        <authorList>
            <person name="Hausmann B."/>
        </authorList>
    </citation>
    <scope>NUCLEOTIDE SEQUENCE [LARGE SCALE GENOMIC DNA]</scope>
    <source>
        <strain evidence="2">Peat soil MAG SbA1</strain>
    </source>
</reference>
<organism evidence="1 2">
    <name type="scientific">Candidatus Sulfotelmatobacter kueseliae</name>
    <dbReference type="NCBI Taxonomy" id="2042962"/>
    <lineage>
        <taxon>Bacteria</taxon>
        <taxon>Pseudomonadati</taxon>
        <taxon>Acidobacteriota</taxon>
        <taxon>Terriglobia</taxon>
        <taxon>Terriglobales</taxon>
        <taxon>Candidatus Korobacteraceae</taxon>
        <taxon>Candidatus Sulfotelmatobacter</taxon>
    </lineage>
</organism>
<dbReference type="Proteomes" id="UP000238701">
    <property type="component" value="Unassembled WGS sequence"/>
</dbReference>
<evidence type="ECO:0000313" key="1">
    <source>
        <dbReference type="EMBL" id="SPF44663.1"/>
    </source>
</evidence>
<dbReference type="OrthoDB" id="9813435at2"/>
<protein>
    <submittedName>
        <fullName evidence="1">Uncharacterized protein</fullName>
    </submittedName>
</protein>
<proteinExistence type="predicted"/>
<gene>
    <name evidence="1" type="ORF">SBA1_550028</name>
</gene>
<evidence type="ECO:0000313" key="2">
    <source>
        <dbReference type="Proteomes" id="UP000238701"/>
    </source>
</evidence>
<dbReference type="AlphaFoldDB" id="A0A2U3KYG7"/>
<accession>A0A2U3KYG7</accession>
<dbReference type="EMBL" id="OMOD01000150">
    <property type="protein sequence ID" value="SPF44663.1"/>
    <property type="molecule type" value="Genomic_DNA"/>
</dbReference>
<name>A0A2U3KYG7_9BACT</name>